<evidence type="ECO:0000256" key="4">
    <source>
        <dbReference type="ARBA" id="ARBA00023163"/>
    </source>
</evidence>
<comment type="caution">
    <text evidence="7">The sequence shown here is derived from an EMBL/GenBank/DDBJ whole genome shotgun (WGS) entry which is preliminary data.</text>
</comment>
<dbReference type="EMBL" id="QYTW02000033">
    <property type="protein sequence ID" value="RST57456.1"/>
    <property type="molecule type" value="Genomic_DNA"/>
</dbReference>
<dbReference type="InterPro" id="IPR036271">
    <property type="entry name" value="Tet_transcr_reg_TetR-rel_C_sf"/>
</dbReference>
<dbReference type="GO" id="GO:0000976">
    <property type="term" value="F:transcription cis-regulatory region binding"/>
    <property type="evidence" value="ECO:0007669"/>
    <property type="project" value="TreeGrafter"/>
</dbReference>
<dbReference type="AlphaFoldDB" id="A0A429X1W5"/>
<dbReference type="PANTHER" id="PTHR30055">
    <property type="entry name" value="HTH-TYPE TRANSCRIPTIONAL REGULATOR RUTR"/>
    <property type="match status" value="1"/>
</dbReference>
<feature type="DNA-binding region" description="H-T-H motif" evidence="5">
    <location>
        <begin position="21"/>
        <end position="40"/>
    </location>
</feature>
<gene>
    <name evidence="7" type="ORF">D5F11_022295</name>
</gene>
<reference evidence="7 8" key="1">
    <citation type="submission" date="2018-12" db="EMBL/GenBank/DDBJ databases">
        <authorList>
            <person name="Sun L."/>
            <person name="Chen Z."/>
        </authorList>
    </citation>
    <scope>NUCLEOTIDE SEQUENCE [LARGE SCALE GENOMIC DNA]</scope>
    <source>
        <strain evidence="7 8">LMG 29736</strain>
    </source>
</reference>
<dbReference type="InterPro" id="IPR001647">
    <property type="entry name" value="HTH_TetR"/>
</dbReference>
<feature type="domain" description="HTH tetR-type" evidence="6">
    <location>
        <begin position="1"/>
        <end position="58"/>
    </location>
</feature>
<dbReference type="Gene3D" id="1.10.10.60">
    <property type="entry name" value="Homeodomain-like"/>
    <property type="match status" value="1"/>
</dbReference>
<evidence type="ECO:0000313" key="8">
    <source>
        <dbReference type="Proteomes" id="UP000287296"/>
    </source>
</evidence>
<organism evidence="7 8">
    <name type="scientific">Siminovitchia terrae</name>
    <name type="common">Bacillus terrae</name>
    <dbReference type="NCBI Taxonomy" id="1914933"/>
    <lineage>
        <taxon>Bacteria</taxon>
        <taxon>Bacillati</taxon>
        <taxon>Bacillota</taxon>
        <taxon>Bacilli</taxon>
        <taxon>Bacillales</taxon>
        <taxon>Bacillaceae</taxon>
        <taxon>Siminovitchia</taxon>
    </lineage>
</organism>
<evidence type="ECO:0000256" key="3">
    <source>
        <dbReference type="ARBA" id="ARBA00023125"/>
    </source>
</evidence>
<dbReference type="RefSeq" id="WP_120118346.1">
    <property type="nucleotide sequence ID" value="NZ_BORJ01000003.1"/>
</dbReference>
<dbReference type="PRINTS" id="PR00455">
    <property type="entry name" value="HTHTETR"/>
</dbReference>
<keyword evidence="1" id="KW-0678">Repressor</keyword>
<dbReference type="InterPro" id="IPR009057">
    <property type="entry name" value="Homeodomain-like_sf"/>
</dbReference>
<evidence type="ECO:0000313" key="7">
    <source>
        <dbReference type="EMBL" id="RST57456.1"/>
    </source>
</evidence>
<dbReference type="Gene3D" id="1.10.357.10">
    <property type="entry name" value="Tetracycline Repressor, domain 2"/>
    <property type="match status" value="1"/>
</dbReference>
<name>A0A429X1W5_SIMTE</name>
<evidence type="ECO:0000256" key="1">
    <source>
        <dbReference type="ARBA" id="ARBA00022491"/>
    </source>
</evidence>
<dbReference type="SUPFAM" id="SSF46689">
    <property type="entry name" value="Homeodomain-like"/>
    <property type="match status" value="1"/>
</dbReference>
<dbReference type="Proteomes" id="UP000287296">
    <property type="component" value="Unassembled WGS sequence"/>
</dbReference>
<proteinExistence type="predicted"/>
<dbReference type="SUPFAM" id="SSF48498">
    <property type="entry name" value="Tetracyclin repressor-like, C-terminal domain"/>
    <property type="match status" value="1"/>
</dbReference>
<dbReference type="PROSITE" id="PS50977">
    <property type="entry name" value="HTH_TETR_2"/>
    <property type="match status" value="1"/>
</dbReference>
<sequence length="186" mass="21618">MKERILEGFRKEIQQQGLRFSMDDLARRLGVSKKTLYKYYSSKAEILDELIDMTLENMEEKARAIKSNEELPLIERLRGVIAIVPDHLELTDIRILNEMKKFFPEQWAKVDSFLQSDWEEIRILVEQGIEEGIIKNMNVALIMKVIIVSINTTLEQSFYLENNIAPVDAMDDIVSILIDGLKTENK</sequence>
<evidence type="ECO:0000256" key="2">
    <source>
        <dbReference type="ARBA" id="ARBA00023015"/>
    </source>
</evidence>
<dbReference type="GO" id="GO:0003700">
    <property type="term" value="F:DNA-binding transcription factor activity"/>
    <property type="evidence" value="ECO:0007669"/>
    <property type="project" value="TreeGrafter"/>
</dbReference>
<protein>
    <submittedName>
        <fullName evidence="7">TetR/AcrR family transcriptional regulator</fullName>
    </submittedName>
</protein>
<dbReference type="Pfam" id="PF00440">
    <property type="entry name" value="TetR_N"/>
    <property type="match status" value="1"/>
</dbReference>
<evidence type="ECO:0000259" key="6">
    <source>
        <dbReference type="PROSITE" id="PS50977"/>
    </source>
</evidence>
<keyword evidence="2" id="KW-0805">Transcription regulation</keyword>
<accession>A0A429X1W5</accession>
<dbReference type="PANTHER" id="PTHR30055:SF175">
    <property type="entry name" value="HTH-TYPE TRANSCRIPTIONAL REPRESSOR KSTR2"/>
    <property type="match status" value="1"/>
</dbReference>
<keyword evidence="4" id="KW-0804">Transcription</keyword>
<dbReference type="InterPro" id="IPR050109">
    <property type="entry name" value="HTH-type_TetR-like_transc_reg"/>
</dbReference>
<dbReference type="OrthoDB" id="9812134at2"/>
<evidence type="ECO:0000256" key="5">
    <source>
        <dbReference type="PROSITE-ProRule" id="PRU00335"/>
    </source>
</evidence>
<keyword evidence="3 5" id="KW-0238">DNA-binding</keyword>